<accession>A0A8S1BYP1</accession>
<dbReference type="Gene3D" id="2.130.10.10">
    <property type="entry name" value="YVTN repeat-like/Quinoprotein amine dehydrogenase"/>
    <property type="match status" value="2"/>
</dbReference>
<feature type="region of interest" description="Disordered" evidence="4">
    <location>
        <begin position="84"/>
        <end position="117"/>
    </location>
</feature>
<dbReference type="InterPro" id="IPR019775">
    <property type="entry name" value="WD40_repeat_CS"/>
</dbReference>
<proteinExistence type="predicted"/>
<dbReference type="PANTHER" id="PTHR22838">
    <property type="entry name" value="WD REPEAT PROTEIN 26-RELATED"/>
    <property type="match status" value="1"/>
</dbReference>
<dbReference type="PROSITE" id="PS50294">
    <property type="entry name" value="WD_REPEATS_REGION"/>
    <property type="match status" value="2"/>
</dbReference>
<dbReference type="Proteomes" id="UP000494165">
    <property type="component" value="Unassembled WGS sequence"/>
</dbReference>
<feature type="repeat" description="WD" evidence="3">
    <location>
        <begin position="191"/>
        <end position="232"/>
    </location>
</feature>
<reference evidence="5 6" key="1">
    <citation type="submission" date="2020-04" db="EMBL/GenBank/DDBJ databases">
        <authorList>
            <person name="Alioto T."/>
            <person name="Alioto T."/>
            <person name="Gomez Garrido J."/>
        </authorList>
    </citation>
    <scope>NUCLEOTIDE SEQUENCE [LARGE SCALE GENOMIC DNA]</scope>
</reference>
<keyword evidence="6" id="KW-1185">Reference proteome</keyword>
<evidence type="ECO:0000256" key="4">
    <source>
        <dbReference type="SAM" id="MobiDB-lite"/>
    </source>
</evidence>
<dbReference type="PROSITE" id="PS00678">
    <property type="entry name" value="WD_REPEATS_1"/>
    <property type="match status" value="1"/>
</dbReference>
<dbReference type="OrthoDB" id="1932312at2759"/>
<dbReference type="InterPro" id="IPR001680">
    <property type="entry name" value="WD40_rpt"/>
</dbReference>
<dbReference type="GO" id="GO:1990841">
    <property type="term" value="F:promoter-specific chromatin binding"/>
    <property type="evidence" value="ECO:0007669"/>
    <property type="project" value="TreeGrafter"/>
</dbReference>
<evidence type="ECO:0000256" key="3">
    <source>
        <dbReference type="PROSITE-ProRule" id="PRU00221"/>
    </source>
</evidence>
<gene>
    <name evidence="5" type="ORF">CLODIP_2_CD01699</name>
</gene>
<dbReference type="SMART" id="SM00320">
    <property type="entry name" value="WD40"/>
    <property type="match status" value="5"/>
</dbReference>
<keyword evidence="1 3" id="KW-0853">WD repeat</keyword>
<evidence type="ECO:0008006" key="7">
    <source>
        <dbReference type="Google" id="ProtNLM"/>
    </source>
</evidence>
<dbReference type="AlphaFoldDB" id="A0A8S1BYP1"/>
<feature type="repeat" description="WD" evidence="3">
    <location>
        <begin position="431"/>
        <end position="463"/>
    </location>
</feature>
<comment type="caution">
    <text evidence="5">The sequence shown here is derived from an EMBL/GenBank/DDBJ whole genome shotgun (WGS) entry which is preliminary data.</text>
</comment>
<keyword evidence="2" id="KW-0677">Repeat</keyword>
<dbReference type="PROSITE" id="PS50082">
    <property type="entry name" value="WD_REPEATS_2"/>
    <property type="match status" value="2"/>
</dbReference>
<dbReference type="SUPFAM" id="SSF50978">
    <property type="entry name" value="WD40 repeat-like"/>
    <property type="match status" value="1"/>
</dbReference>
<dbReference type="Pfam" id="PF00400">
    <property type="entry name" value="WD40"/>
    <property type="match status" value="3"/>
</dbReference>
<organism evidence="5 6">
    <name type="scientific">Cloeon dipterum</name>
    <dbReference type="NCBI Taxonomy" id="197152"/>
    <lineage>
        <taxon>Eukaryota</taxon>
        <taxon>Metazoa</taxon>
        <taxon>Ecdysozoa</taxon>
        <taxon>Arthropoda</taxon>
        <taxon>Hexapoda</taxon>
        <taxon>Insecta</taxon>
        <taxon>Pterygota</taxon>
        <taxon>Palaeoptera</taxon>
        <taxon>Ephemeroptera</taxon>
        <taxon>Pisciforma</taxon>
        <taxon>Baetidae</taxon>
        <taxon>Cloeon</taxon>
    </lineage>
</organism>
<dbReference type="PANTHER" id="PTHR22838:SF4">
    <property type="entry name" value="WD REPEAT-CONTAINING PROTEIN 13"/>
    <property type="match status" value="1"/>
</dbReference>
<dbReference type="EMBL" id="CADEPI010000007">
    <property type="protein sequence ID" value="CAB3361892.1"/>
    <property type="molecule type" value="Genomic_DNA"/>
</dbReference>
<dbReference type="GO" id="GO:0005634">
    <property type="term" value="C:nucleus"/>
    <property type="evidence" value="ECO:0007669"/>
    <property type="project" value="TreeGrafter"/>
</dbReference>
<dbReference type="InterPro" id="IPR036322">
    <property type="entry name" value="WD40_repeat_dom_sf"/>
</dbReference>
<evidence type="ECO:0000313" key="5">
    <source>
        <dbReference type="EMBL" id="CAB3361892.1"/>
    </source>
</evidence>
<evidence type="ECO:0000256" key="1">
    <source>
        <dbReference type="ARBA" id="ARBA00022574"/>
    </source>
</evidence>
<protein>
    <recommendedName>
        <fullName evidence="7">WD repeat-containing protein 13</fullName>
    </recommendedName>
</protein>
<evidence type="ECO:0000256" key="2">
    <source>
        <dbReference type="ARBA" id="ARBA00022737"/>
    </source>
</evidence>
<evidence type="ECO:0000313" key="6">
    <source>
        <dbReference type="Proteomes" id="UP000494165"/>
    </source>
</evidence>
<dbReference type="InterPro" id="IPR015943">
    <property type="entry name" value="WD40/YVTN_repeat-like_dom_sf"/>
</dbReference>
<name>A0A8S1BYP1_9INSE</name>
<dbReference type="InterPro" id="IPR051350">
    <property type="entry name" value="WD_repeat-ST_regulator"/>
</dbReference>
<sequence>MTPSSWQQQAFAMDARVNALRAAKHPNFRTQYLRRRSQLLRENTATHDDENIQLERQAYLRIRAQLLHMKYGIICDQSSTRSMSARSSRISESPERRGSMCDWPMSESKTRRGDVVPTADAEASRAIVGGTTIEENYAFVGVHHIFDQHSAPVNTVKFANNDRSHLCCCSEDGTLSICNVTANPPCVIAILQGHKKAVTGCDWSSSNDFIASSSLDGSIRLWNVTTDQIPTCLRTVNSAETGTENLCCLFHPGNGNLVVSGNSKGVVQVVNISTGIYPKSGSSKMGGRVQAIEFESSGQMLWAGNDKGLIFSFFVSAANGRISKCRRLSLGDHCSITCISWRAWCSREARDPTLLVNATNNDVYLFGVTDREGKLLLKRRFPIKHKELPVHSTFCPIMSFRQGVCVVSGSEDCCVYFFDIGNERSPCFNKLQGHSSPVLGISFNYDESLLASSDQEGLVILWKRVSKNNSCAVSPAD</sequence>